<organism evidence="2 3">
    <name type="scientific">Catalinimonas alkaloidigena</name>
    <dbReference type="NCBI Taxonomy" id="1075417"/>
    <lineage>
        <taxon>Bacteria</taxon>
        <taxon>Pseudomonadati</taxon>
        <taxon>Bacteroidota</taxon>
        <taxon>Cytophagia</taxon>
        <taxon>Cytophagales</taxon>
        <taxon>Catalimonadaceae</taxon>
        <taxon>Catalinimonas</taxon>
    </lineage>
</organism>
<keyword evidence="1" id="KW-0732">Signal</keyword>
<dbReference type="AlphaFoldDB" id="A0A1G9E3V8"/>
<reference evidence="2 3" key="1">
    <citation type="submission" date="2016-10" db="EMBL/GenBank/DDBJ databases">
        <authorList>
            <person name="de Groot N.N."/>
        </authorList>
    </citation>
    <scope>NUCLEOTIDE SEQUENCE [LARGE SCALE GENOMIC DNA]</scope>
    <source>
        <strain evidence="2 3">DSM 25186</strain>
    </source>
</reference>
<name>A0A1G9E3V8_9BACT</name>
<dbReference type="STRING" id="1075417.SAMN05421823_103341"/>
<accession>A0A1G9E3V8</accession>
<evidence type="ECO:0000313" key="3">
    <source>
        <dbReference type="Proteomes" id="UP000198510"/>
    </source>
</evidence>
<feature type="signal peptide" evidence="1">
    <location>
        <begin position="1"/>
        <end position="27"/>
    </location>
</feature>
<proteinExistence type="predicted"/>
<evidence type="ECO:0000313" key="2">
    <source>
        <dbReference type="EMBL" id="SDK70802.1"/>
    </source>
</evidence>
<evidence type="ECO:0000256" key="1">
    <source>
        <dbReference type="SAM" id="SignalP"/>
    </source>
</evidence>
<gene>
    <name evidence="2" type="ORF">SAMN05421823_103341</name>
</gene>
<evidence type="ECO:0008006" key="4">
    <source>
        <dbReference type="Google" id="ProtNLM"/>
    </source>
</evidence>
<feature type="chain" id="PRO_5011478458" description="SH3 domain-containing protein" evidence="1">
    <location>
        <begin position="28"/>
        <end position="313"/>
    </location>
</feature>
<keyword evidence="3" id="KW-1185">Reference proteome</keyword>
<sequence>MNMQKKLSAYLMSLLAVGSMIFLNSCGDTTEDPTPGGGAAPEITVTVDGEEDPDSVAAFVGDSIEVEVNITSAVGFNYLSVKKGSTELFRKNKVSGTTVTSYDTTFYYVPTEADTNGIVMNFEVADDNTPTAQTVTSSFVVTVTGMRTQTAVLLGGNQNTTYGSFYDVDGGGKVYKIADAKANSAMIDIVYFYGPTNLATLAAPDDESVDVVYVNSPSRPSTWDTQNSTKFVKTDLAMADFDAATAGTINATITESGDSKANELAEGDVVAFETADGQKGWIYVNSIDTERDPTTGQQEYDNGSITITLKIVN</sequence>
<protein>
    <recommendedName>
        <fullName evidence="4">SH3 domain-containing protein</fullName>
    </recommendedName>
</protein>
<dbReference type="EMBL" id="FNFO01000003">
    <property type="protein sequence ID" value="SDK70802.1"/>
    <property type="molecule type" value="Genomic_DNA"/>
</dbReference>
<dbReference type="Proteomes" id="UP000198510">
    <property type="component" value="Unassembled WGS sequence"/>
</dbReference>